<dbReference type="PANTHER" id="PTHR24106">
    <property type="entry name" value="NACHT, LRR AND CARD DOMAINS-CONTAINING"/>
    <property type="match status" value="1"/>
</dbReference>
<evidence type="ECO:0000256" key="4">
    <source>
        <dbReference type="ARBA" id="ARBA00022840"/>
    </source>
</evidence>
<dbReference type="GO" id="GO:0005524">
    <property type="term" value="F:ATP binding"/>
    <property type="evidence" value="ECO:0007669"/>
    <property type="project" value="UniProtKB-KW"/>
</dbReference>
<proteinExistence type="predicted"/>
<dbReference type="Gene3D" id="3.80.10.10">
    <property type="entry name" value="Ribonuclease Inhibitor"/>
    <property type="match status" value="4"/>
</dbReference>
<dbReference type="OrthoDB" id="120976at2759"/>
<keyword evidence="1" id="KW-0433">Leucine-rich repeat</keyword>
<evidence type="ECO:0000256" key="3">
    <source>
        <dbReference type="ARBA" id="ARBA00022741"/>
    </source>
</evidence>
<evidence type="ECO:0000313" key="7">
    <source>
        <dbReference type="Proteomes" id="UP000503349"/>
    </source>
</evidence>
<feature type="domain" description="NACHT" evidence="5">
    <location>
        <begin position="85"/>
        <end position="214"/>
    </location>
</feature>
<dbReference type="InterPro" id="IPR032675">
    <property type="entry name" value="LRR_dom_sf"/>
</dbReference>
<dbReference type="InterPro" id="IPR027417">
    <property type="entry name" value="P-loop_NTPase"/>
</dbReference>
<dbReference type="SUPFAM" id="SSF52047">
    <property type="entry name" value="RNI-like"/>
    <property type="match status" value="2"/>
</dbReference>
<keyword evidence="2" id="KW-0677">Repeat</keyword>
<sequence>MDLQRCLKTTLKKKYQKLNETDSENSSLPSRLCYREHKVSNVLSAAFEHEFNFVNNNTLQTWLALKTAPLKEVLSCDCKHNSSKRTVLTLGISGSGKTTTVQRCALDWAEEKEHHQIHLFFPLTFWELNLITQELSLVELLQTFYPELKQLDASTLNGNNIWFVLDGLDQYIVPLNFNCPTVTDASEVSTVDILLSNLIMGNLLSSAHVWITTRYAAASQIPLCHLLKETEVQWFSDEQKEQHFRTVIGNDDLANKAIDQMKISGNLDFLCRIPSICTIIAHFFKYDLEPDDGFNFSPWNLTQIYTNLIGSSDIIDKLEKLALLWMEEGNVMYEHDLLKCDISVEEASALSKECPPVLIEERGLHNTTVFRFGHWSIQQYLAASAKLRDIELSPSKSACCQDLVDKALQSAEGKYDVFLRFIFGLIYEDNVLDPTDQLFEYTRKKILENTSVSLFYCLREYDSIALLDEVRFFLKYGFSPISDIVPKHFTLLMQKTCAFEGIYKRFQMQVSERCDQRLLQQLPAVLKSRNAVLQFSNLTDKCCQPLAAILSTRESYLKELDLGYNGIGDNGVRALVKGLSDQRCRLKVLSLKGCGMTSQACKYLATALTQSWSLRELNLCNNDIGDDGLHHLSSGLGSLECHLETLKLSQCSIKQSGCHHLASALQKNSSHLKVLDLSINMVGDKGANELFEKFDISKLRKLEMYHCGLTVLSCKNIGEALKSESSNLVEFNLSNNNLKDAGFAVICEGMRAWCSVEKLNVSRCGITDIGCFYLANVLCSVSQLYSSEFMQKTDWQAVELKDLDLSMNCLKDHGVKQITAGLTNPYSHLKALNLSHCSLTDDCCAALASGLASSNSIISKLDLSGNSLQDKGARKLCLGLRSPHCKLEILSLQICGLTSRSVQFLTSALKSNPEHLTELHLMGNSLEDSDIRVLMELTKSRKYALKLIDVSADL</sequence>
<dbReference type="SMART" id="SM00368">
    <property type="entry name" value="LRR_RI"/>
    <property type="match status" value="13"/>
</dbReference>
<dbReference type="AlphaFoldDB" id="A0A6G1PAB5"/>
<dbReference type="Gene3D" id="3.40.50.300">
    <property type="entry name" value="P-loop containing nucleotide triphosphate hydrolases"/>
    <property type="match status" value="1"/>
</dbReference>
<dbReference type="InterPro" id="IPR006553">
    <property type="entry name" value="Leu-rich_rpt_Cys-con_subtyp"/>
</dbReference>
<dbReference type="Pfam" id="PF05729">
    <property type="entry name" value="NACHT"/>
    <property type="match status" value="1"/>
</dbReference>
<accession>A0A6G1PAB5</accession>
<keyword evidence="4" id="KW-0067">ATP-binding</keyword>
<keyword evidence="7" id="KW-1185">Reference proteome</keyword>
<protein>
    <submittedName>
        <fullName evidence="6">NACHT, LRR and PYD domains-containing protein 14</fullName>
    </submittedName>
</protein>
<keyword evidence="3" id="KW-0547">Nucleotide-binding</keyword>
<dbReference type="PROSITE" id="PS50837">
    <property type="entry name" value="NACHT"/>
    <property type="match status" value="1"/>
</dbReference>
<reference evidence="6 7" key="1">
    <citation type="submission" date="2019-02" db="EMBL/GenBank/DDBJ databases">
        <title>Opniocepnalus argus genome.</title>
        <authorList>
            <person name="Zhou C."/>
            <person name="Xiao S."/>
        </authorList>
    </citation>
    <scope>NUCLEOTIDE SEQUENCE [LARGE SCALE GENOMIC DNA]</scope>
    <source>
        <strain evidence="6">OARG1902GOOAL</strain>
        <tissue evidence="6">Muscle</tissue>
    </source>
</reference>
<dbReference type="InterPro" id="IPR051261">
    <property type="entry name" value="NLR"/>
</dbReference>
<gene>
    <name evidence="6" type="ORF">EXN66_Car002815</name>
</gene>
<dbReference type="SMART" id="SM00367">
    <property type="entry name" value="LRR_CC"/>
    <property type="match status" value="4"/>
</dbReference>
<dbReference type="EMBL" id="CM015714">
    <property type="protein sequence ID" value="KAF3687143.1"/>
    <property type="molecule type" value="Genomic_DNA"/>
</dbReference>
<name>A0A6G1PAB5_CHAAH</name>
<dbReference type="InterPro" id="IPR001611">
    <property type="entry name" value="Leu-rich_rpt"/>
</dbReference>
<reference evidence="7" key="2">
    <citation type="submission" date="2019-02" db="EMBL/GenBank/DDBJ databases">
        <title>Opniocepnalus argus Var Kimnra genome.</title>
        <authorList>
            <person name="Zhou C."/>
            <person name="Xiao S."/>
        </authorList>
    </citation>
    <scope>NUCLEOTIDE SEQUENCE [LARGE SCALE GENOMIC DNA]</scope>
</reference>
<dbReference type="Pfam" id="PF13516">
    <property type="entry name" value="LRR_6"/>
    <property type="match status" value="8"/>
</dbReference>
<evidence type="ECO:0000259" key="5">
    <source>
        <dbReference type="PROSITE" id="PS50837"/>
    </source>
</evidence>
<dbReference type="Proteomes" id="UP000503349">
    <property type="component" value="Chromosome 3"/>
</dbReference>
<evidence type="ECO:0000256" key="2">
    <source>
        <dbReference type="ARBA" id="ARBA00022737"/>
    </source>
</evidence>
<evidence type="ECO:0000313" key="6">
    <source>
        <dbReference type="EMBL" id="KAF3687143.1"/>
    </source>
</evidence>
<evidence type="ECO:0000256" key="1">
    <source>
        <dbReference type="ARBA" id="ARBA00022614"/>
    </source>
</evidence>
<dbReference type="SUPFAM" id="SSF52540">
    <property type="entry name" value="P-loop containing nucleoside triphosphate hydrolases"/>
    <property type="match status" value="1"/>
</dbReference>
<organism evidence="6 7">
    <name type="scientific">Channa argus</name>
    <name type="common">Northern snakehead</name>
    <name type="synonym">Ophicephalus argus</name>
    <dbReference type="NCBI Taxonomy" id="215402"/>
    <lineage>
        <taxon>Eukaryota</taxon>
        <taxon>Metazoa</taxon>
        <taxon>Chordata</taxon>
        <taxon>Craniata</taxon>
        <taxon>Vertebrata</taxon>
        <taxon>Euteleostomi</taxon>
        <taxon>Actinopterygii</taxon>
        <taxon>Neopterygii</taxon>
        <taxon>Teleostei</taxon>
        <taxon>Neoteleostei</taxon>
        <taxon>Acanthomorphata</taxon>
        <taxon>Anabantaria</taxon>
        <taxon>Anabantiformes</taxon>
        <taxon>Channoidei</taxon>
        <taxon>Channidae</taxon>
        <taxon>Channa</taxon>
    </lineage>
</organism>
<dbReference type="InterPro" id="IPR007111">
    <property type="entry name" value="NACHT_NTPase"/>
</dbReference>